<keyword evidence="1" id="KW-0479">Metal-binding</keyword>
<dbReference type="EMBL" id="JACIBS010000015">
    <property type="protein sequence ID" value="MBB3666279.1"/>
    <property type="molecule type" value="Genomic_DNA"/>
</dbReference>
<organism evidence="3 4">
    <name type="scientific">Prauserella sediminis</name>
    <dbReference type="NCBI Taxonomy" id="577680"/>
    <lineage>
        <taxon>Bacteria</taxon>
        <taxon>Bacillati</taxon>
        <taxon>Actinomycetota</taxon>
        <taxon>Actinomycetes</taxon>
        <taxon>Pseudonocardiales</taxon>
        <taxon>Pseudonocardiaceae</taxon>
        <taxon>Prauserella</taxon>
        <taxon>Prauserella salsuginis group</taxon>
    </lineage>
</organism>
<reference evidence="3 4" key="1">
    <citation type="submission" date="2020-08" db="EMBL/GenBank/DDBJ databases">
        <title>Sequencing the genomes of 1000 actinobacteria strains.</title>
        <authorList>
            <person name="Klenk H.-P."/>
        </authorList>
    </citation>
    <scope>NUCLEOTIDE SEQUENCE [LARGE SCALE GENOMIC DNA]</scope>
    <source>
        <strain evidence="3 4">DSM 45267</strain>
    </source>
</reference>
<evidence type="ECO:0000259" key="2">
    <source>
        <dbReference type="Pfam" id="PF01557"/>
    </source>
</evidence>
<gene>
    <name evidence="3" type="ORF">FB384_005240</name>
</gene>
<feature type="domain" description="Fumarylacetoacetase-like C-terminal" evidence="2">
    <location>
        <begin position="1"/>
        <end position="78"/>
    </location>
</feature>
<dbReference type="AlphaFoldDB" id="A0A839XVW8"/>
<protein>
    <submittedName>
        <fullName evidence="3">2-keto-4-pentenoate hydratase/2-oxohepta-3-ene-1,7-dioic acid hydratase in catechol pathway</fullName>
    </submittedName>
</protein>
<name>A0A839XVW8_9PSEU</name>
<dbReference type="GO" id="GO:0003824">
    <property type="term" value="F:catalytic activity"/>
    <property type="evidence" value="ECO:0007669"/>
    <property type="project" value="InterPro"/>
</dbReference>
<keyword evidence="4" id="KW-1185">Reference proteome</keyword>
<dbReference type="InterPro" id="IPR011234">
    <property type="entry name" value="Fumarylacetoacetase-like_C"/>
</dbReference>
<evidence type="ECO:0000313" key="4">
    <source>
        <dbReference type="Proteomes" id="UP000564573"/>
    </source>
</evidence>
<dbReference type="Gene3D" id="3.90.850.10">
    <property type="entry name" value="Fumarylacetoacetase-like, C-terminal domain"/>
    <property type="match status" value="1"/>
</dbReference>
<dbReference type="Pfam" id="PF01557">
    <property type="entry name" value="FAA_hydrolase"/>
    <property type="match status" value="1"/>
</dbReference>
<dbReference type="InterPro" id="IPR036663">
    <property type="entry name" value="Fumarylacetoacetase_C_sf"/>
</dbReference>
<dbReference type="GO" id="GO:0046872">
    <property type="term" value="F:metal ion binding"/>
    <property type="evidence" value="ECO:0007669"/>
    <property type="project" value="UniProtKB-KW"/>
</dbReference>
<evidence type="ECO:0000313" key="3">
    <source>
        <dbReference type="EMBL" id="MBB3666279.1"/>
    </source>
</evidence>
<dbReference type="SUPFAM" id="SSF56529">
    <property type="entry name" value="FAH"/>
    <property type="match status" value="1"/>
</dbReference>
<evidence type="ECO:0000256" key="1">
    <source>
        <dbReference type="ARBA" id="ARBA00022723"/>
    </source>
</evidence>
<sequence>MRCAINGVVLREASTQQVAFSFEQIIAELSWGMTLRAGDIVLTGTPSGIGNACEPQVFLRPGDEVVTEVSSLGALRNPMAPSDLSGYRG</sequence>
<comment type="caution">
    <text evidence="3">The sequence shown here is derived from an EMBL/GenBank/DDBJ whole genome shotgun (WGS) entry which is preliminary data.</text>
</comment>
<proteinExistence type="predicted"/>
<accession>A0A839XVW8</accession>
<dbReference type="PANTHER" id="PTHR11820">
    <property type="entry name" value="ACYLPYRUVASE"/>
    <property type="match status" value="1"/>
</dbReference>
<dbReference type="Proteomes" id="UP000564573">
    <property type="component" value="Unassembled WGS sequence"/>
</dbReference>